<dbReference type="Proteomes" id="UP000317650">
    <property type="component" value="Chromosome 6"/>
</dbReference>
<organism evidence="2 3">
    <name type="scientific">Musa balbisiana</name>
    <name type="common">Banana</name>
    <dbReference type="NCBI Taxonomy" id="52838"/>
    <lineage>
        <taxon>Eukaryota</taxon>
        <taxon>Viridiplantae</taxon>
        <taxon>Streptophyta</taxon>
        <taxon>Embryophyta</taxon>
        <taxon>Tracheophyta</taxon>
        <taxon>Spermatophyta</taxon>
        <taxon>Magnoliopsida</taxon>
        <taxon>Liliopsida</taxon>
        <taxon>Zingiberales</taxon>
        <taxon>Musaceae</taxon>
        <taxon>Musa</taxon>
    </lineage>
</organism>
<dbReference type="AlphaFoldDB" id="A0A4S8IME7"/>
<keyword evidence="1" id="KW-0732">Signal</keyword>
<evidence type="ECO:0000313" key="2">
    <source>
        <dbReference type="EMBL" id="THU49683.1"/>
    </source>
</evidence>
<reference evidence="2 3" key="1">
    <citation type="journal article" date="2019" name="Nat. Plants">
        <title>Genome sequencing of Musa balbisiana reveals subgenome evolution and function divergence in polyploid bananas.</title>
        <authorList>
            <person name="Yao X."/>
        </authorList>
    </citation>
    <scope>NUCLEOTIDE SEQUENCE [LARGE SCALE GENOMIC DNA]</scope>
    <source>
        <strain evidence="3">cv. DH-PKW</strain>
        <tissue evidence="2">Leaves</tissue>
    </source>
</reference>
<evidence type="ECO:0000313" key="3">
    <source>
        <dbReference type="Proteomes" id="UP000317650"/>
    </source>
</evidence>
<dbReference type="EMBL" id="PYDT01000009">
    <property type="protein sequence ID" value="THU49683.1"/>
    <property type="molecule type" value="Genomic_DNA"/>
</dbReference>
<evidence type="ECO:0000256" key="1">
    <source>
        <dbReference type="SAM" id="SignalP"/>
    </source>
</evidence>
<name>A0A4S8IME7_MUSBA</name>
<feature type="chain" id="PRO_5020606644" description="Secreted protein" evidence="1">
    <location>
        <begin position="19"/>
        <end position="79"/>
    </location>
</feature>
<sequence>MVHAPALMRSVCWISALAGPLLVGCPEALGRHFQKGGFMATLILVPWKLKSQNQQKVVADTSLDLSTCKFILAHGTWLM</sequence>
<protein>
    <recommendedName>
        <fullName evidence="4">Secreted protein</fullName>
    </recommendedName>
</protein>
<comment type="caution">
    <text evidence="2">The sequence shown here is derived from an EMBL/GenBank/DDBJ whole genome shotgun (WGS) entry which is preliminary data.</text>
</comment>
<accession>A0A4S8IME7</accession>
<proteinExistence type="predicted"/>
<gene>
    <name evidence="2" type="ORF">C4D60_Mb06t12120</name>
</gene>
<keyword evidence="3" id="KW-1185">Reference proteome</keyword>
<evidence type="ECO:0008006" key="4">
    <source>
        <dbReference type="Google" id="ProtNLM"/>
    </source>
</evidence>
<feature type="signal peptide" evidence="1">
    <location>
        <begin position="1"/>
        <end position="18"/>
    </location>
</feature>